<feature type="compositionally biased region" description="Basic and acidic residues" evidence="1">
    <location>
        <begin position="148"/>
        <end position="159"/>
    </location>
</feature>
<evidence type="ECO:0000313" key="3">
    <source>
        <dbReference type="Proteomes" id="UP000663868"/>
    </source>
</evidence>
<feature type="non-terminal residue" evidence="2">
    <location>
        <position position="1"/>
    </location>
</feature>
<evidence type="ECO:0000313" key="2">
    <source>
        <dbReference type="EMBL" id="CAF4137405.1"/>
    </source>
</evidence>
<sequence length="159" mass="18419">KFKNDVQILVYDVLLRMRSVIRHLLPMITGSCLMPDALMYDCACTLKLHWNKWLGTEMLKMSARTQQLPTHLALDNFHQKTHTRSMCQTIMKSDHPSYEGRFVGLNSQAAEQAFQYISRLFLTPCVYQRFGTLNGEELNKDEDDDQSDLDHNVTSEDMS</sequence>
<reference evidence="2" key="1">
    <citation type="submission" date="2021-02" db="EMBL/GenBank/DDBJ databases">
        <authorList>
            <person name="Nowell W R."/>
        </authorList>
    </citation>
    <scope>NUCLEOTIDE SEQUENCE</scope>
</reference>
<protein>
    <submittedName>
        <fullName evidence="2">Uncharacterized protein</fullName>
    </submittedName>
</protein>
<dbReference type="EMBL" id="CAJOBB010005701">
    <property type="protein sequence ID" value="CAF4137405.1"/>
    <property type="molecule type" value="Genomic_DNA"/>
</dbReference>
<organism evidence="2 3">
    <name type="scientific">Adineta steineri</name>
    <dbReference type="NCBI Taxonomy" id="433720"/>
    <lineage>
        <taxon>Eukaryota</taxon>
        <taxon>Metazoa</taxon>
        <taxon>Spiralia</taxon>
        <taxon>Gnathifera</taxon>
        <taxon>Rotifera</taxon>
        <taxon>Eurotatoria</taxon>
        <taxon>Bdelloidea</taxon>
        <taxon>Adinetida</taxon>
        <taxon>Adinetidae</taxon>
        <taxon>Adineta</taxon>
    </lineage>
</organism>
<name>A0A819XCK3_9BILA</name>
<feature type="region of interest" description="Disordered" evidence="1">
    <location>
        <begin position="136"/>
        <end position="159"/>
    </location>
</feature>
<dbReference type="Proteomes" id="UP000663868">
    <property type="component" value="Unassembled WGS sequence"/>
</dbReference>
<gene>
    <name evidence="2" type="ORF">KXQ929_LOCUS36506</name>
</gene>
<proteinExistence type="predicted"/>
<comment type="caution">
    <text evidence="2">The sequence shown here is derived from an EMBL/GenBank/DDBJ whole genome shotgun (WGS) entry which is preliminary data.</text>
</comment>
<accession>A0A819XCK3</accession>
<evidence type="ECO:0000256" key="1">
    <source>
        <dbReference type="SAM" id="MobiDB-lite"/>
    </source>
</evidence>
<dbReference type="AlphaFoldDB" id="A0A819XCK3"/>